<evidence type="ECO:0000313" key="1">
    <source>
        <dbReference type="EMBL" id="SPD21784.1"/>
    </source>
</evidence>
<name>A0A2N9ICE0_FAGSY</name>
<dbReference type="EMBL" id="OIVN01005290">
    <property type="protein sequence ID" value="SPD21784.1"/>
    <property type="molecule type" value="Genomic_DNA"/>
</dbReference>
<proteinExistence type="predicted"/>
<reference evidence="1" key="1">
    <citation type="submission" date="2018-02" db="EMBL/GenBank/DDBJ databases">
        <authorList>
            <person name="Cohen D.B."/>
            <person name="Kent A.D."/>
        </authorList>
    </citation>
    <scope>NUCLEOTIDE SEQUENCE</scope>
</reference>
<gene>
    <name evidence="1" type="ORF">FSB_LOCUS49666</name>
</gene>
<dbReference type="AlphaFoldDB" id="A0A2N9ICE0"/>
<accession>A0A2N9ICE0</accession>
<sequence>MRTTTTFGADHISIFLPGSFGAGTTTFLDGDERRLFELAPSMGLGSDEKGGGGGRRVGLILLFQCGGRRVGGGGGR</sequence>
<organism evidence="1">
    <name type="scientific">Fagus sylvatica</name>
    <name type="common">Beechnut</name>
    <dbReference type="NCBI Taxonomy" id="28930"/>
    <lineage>
        <taxon>Eukaryota</taxon>
        <taxon>Viridiplantae</taxon>
        <taxon>Streptophyta</taxon>
        <taxon>Embryophyta</taxon>
        <taxon>Tracheophyta</taxon>
        <taxon>Spermatophyta</taxon>
        <taxon>Magnoliopsida</taxon>
        <taxon>eudicotyledons</taxon>
        <taxon>Gunneridae</taxon>
        <taxon>Pentapetalae</taxon>
        <taxon>rosids</taxon>
        <taxon>fabids</taxon>
        <taxon>Fagales</taxon>
        <taxon>Fagaceae</taxon>
        <taxon>Fagus</taxon>
    </lineage>
</organism>
<protein>
    <submittedName>
        <fullName evidence="1">Uncharacterized protein</fullName>
    </submittedName>
</protein>